<reference evidence="12 13" key="1">
    <citation type="journal article" date="2014" name="Agronomy (Basel)">
        <title>A Draft Genome Sequence for Ensete ventricosum, the Drought-Tolerant Tree Against Hunger.</title>
        <authorList>
            <person name="Harrison J."/>
            <person name="Moore K.A."/>
            <person name="Paszkiewicz K."/>
            <person name="Jones T."/>
            <person name="Grant M."/>
            <person name="Ambacheew D."/>
            <person name="Muzemil S."/>
            <person name="Studholme D.J."/>
        </authorList>
    </citation>
    <scope>NUCLEOTIDE SEQUENCE [LARGE SCALE GENOMIC DNA]</scope>
</reference>
<protein>
    <recommendedName>
        <fullName evidence="11">Leucine-rich repeat-containing N-terminal plant-type domain-containing protein</fullName>
    </recommendedName>
</protein>
<sequence>MKVSLCCGLLLVRMSWFRYVLMEMKWFLVVSALAAFKRATFEDPFSVLSDWNSVDASPCNWTGVICSRNQDCVFIYLDVGGSNKSQGMTKGTGKQSTEGHKHQSPRQPEWLLILEVTTGVLVVVCIITGISAAVKSCKLKSSVKVTWKKTRHWKDVIPISIELQPPFVMSELSSNAVYLTEDYSPKATQYLQCPEEIGKLVDPELENVKSEDLTVLCSVVNLCIESDPTKRPSMQTVSAMLENGIDLSAAAILKESSLAWAELALGECKGYTKILLCTLHCLAKH</sequence>
<dbReference type="Pfam" id="PF08263">
    <property type="entry name" value="LRRNT_2"/>
    <property type="match status" value="1"/>
</dbReference>
<dbReference type="PANTHER" id="PTHR46084:SF41">
    <property type="entry name" value="LRR RECEPTOR-LIKE SERINE_THREONINE-PROTEIN KINASE-RELATED"/>
    <property type="match status" value="1"/>
</dbReference>
<evidence type="ECO:0000256" key="1">
    <source>
        <dbReference type="ARBA" id="ARBA00004479"/>
    </source>
</evidence>
<dbReference type="InterPro" id="IPR013210">
    <property type="entry name" value="LRR_N_plant-typ"/>
</dbReference>
<dbReference type="GO" id="GO:0016020">
    <property type="term" value="C:membrane"/>
    <property type="evidence" value="ECO:0007669"/>
    <property type="project" value="UniProtKB-SubCell"/>
</dbReference>
<dbReference type="Proteomes" id="UP000287651">
    <property type="component" value="Unassembled WGS sequence"/>
</dbReference>
<dbReference type="AlphaFoldDB" id="A0A427B853"/>
<gene>
    <name evidence="12" type="ORF">B296_00013665</name>
</gene>
<keyword evidence="4" id="KW-0732">Signal</keyword>
<proteinExistence type="predicted"/>
<feature type="region of interest" description="Disordered" evidence="9">
    <location>
        <begin position="84"/>
        <end position="104"/>
    </location>
</feature>
<dbReference type="Gene3D" id="3.80.10.10">
    <property type="entry name" value="Ribonuclease Inhibitor"/>
    <property type="match status" value="1"/>
</dbReference>
<evidence type="ECO:0000259" key="11">
    <source>
        <dbReference type="Pfam" id="PF08263"/>
    </source>
</evidence>
<keyword evidence="5" id="KW-0677">Repeat</keyword>
<evidence type="ECO:0000256" key="5">
    <source>
        <dbReference type="ARBA" id="ARBA00022737"/>
    </source>
</evidence>
<dbReference type="GO" id="GO:0012505">
    <property type="term" value="C:endomembrane system"/>
    <property type="evidence" value="ECO:0007669"/>
    <property type="project" value="UniProtKB-SubCell"/>
</dbReference>
<feature type="transmembrane region" description="Helical" evidence="10">
    <location>
        <begin position="110"/>
        <end position="134"/>
    </location>
</feature>
<keyword evidence="7 10" id="KW-0472">Membrane</keyword>
<feature type="domain" description="Leucine-rich repeat-containing N-terminal plant-type" evidence="11">
    <location>
        <begin position="31"/>
        <end position="67"/>
    </location>
</feature>
<evidence type="ECO:0000256" key="9">
    <source>
        <dbReference type="SAM" id="MobiDB-lite"/>
    </source>
</evidence>
<evidence type="ECO:0000256" key="4">
    <source>
        <dbReference type="ARBA" id="ARBA00022729"/>
    </source>
</evidence>
<keyword evidence="3 10" id="KW-0812">Transmembrane</keyword>
<dbReference type="PANTHER" id="PTHR46084">
    <property type="entry name" value="PROTEIN MALE DISCOVERER 2"/>
    <property type="match status" value="1"/>
</dbReference>
<keyword evidence="6 10" id="KW-1133">Transmembrane helix</keyword>
<organism evidence="12 13">
    <name type="scientific">Ensete ventricosum</name>
    <name type="common">Abyssinian banana</name>
    <name type="synonym">Musa ensete</name>
    <dbReference type="NCBI Taxonomy" id="4639"/>
    <lineage>
        <taxon>Eukaryota</taxon>
        <taxon>Viridiplantae</taxon>
        <taxon>Streptophyta</taxon>
        <taxon>Embryophyta</taxon>
        <taxon>Tracheophyta</taxon>
        <taxon>Spermatophyta</taxon>
        <taxon>Magnoliopsida</taxon>
        <taxon>Liliopsida</taxon>
        <taxon>Zingiberales</taxon>
        <taxon>Musaceae</taxon>
        <taxon>Ensete</taxon>
    </lineage>
</organism>
<evidence type="ECO:0000256" key="8">
    <source>
        <dbReference type="ARBA" id="ARBA00037847"/>
    </source>
</evidence>
<keyword evidence="2" id="KW-0433">Leucine-rich repeat</keyword>
<evidence type="ECO:0000313" key="12">
    <source>
        <dbReference type="EMBL" id="RRT84690.1"/>
    </source>
</evidence>
<evidence type="ECO:0000256" key="2">
    <source>
        <dbReference type="ARBA" id="ARBA00022614"/>
    </source>
</evidence>
<evidence type="ECO:0000256" key="3">
    <source>
        <dbReference type="ARBA" id="ARBA00022692"/>
    </source>
</evidence>
<accession>A0A427B853</accession>
<evidence type="ECO:0000313" key="13">
    <source>
        <dbReference type="Proteomes" id="UP000287651"/>
    </source>
</evidence>
<name>A0A427B853_ENSVE</name>
<dbReference type="Gene3D" id="1.10.510.10">
    <property type="entry name" value="Transferase(Phosphotransferase) domain 1"/>
    <property type="match status" value="1"/>
</dbReference>
<feature type="compositionally biased region" description="Polar residues" evidence="9">
    <location>
        <begin position="84"/>
        <end position="96"/>
    </location>
</feature>
<dbReference type="EMBL" id="AMZH03000252">
    <property type="protein sequence ID" value="RRT84690.1"/>
    <property type="molecule type" value="Genomic_DNA"/>
</dbReference>
<comment type="caution">
    <text evidence="12">The sequence shown here is derived from an EMBL/GenBank/DDBJ whole genome shotgun (WGS) entry which is preliminary data.</text>
</comment>
<comment type="subcellular location">
    <subcellularLocation>
        <location evidence="8">Endomembrane system</location>
        <topology evidence="8">Single-pass membrane protein</topology>
    </subcellularLocation>
    <subcellularLocation>
        <location evidence="1">Membrane</location>
        <topology evidence="1">Single-pass type I membrane protein</topology>
    </subcellularLocation>
</comment>
<evidence type="ECO:0000256" key="6">
    <source>
        <dbReference type="ARBA" id="ARBA00022989"/>
    </source>
</evidence>
<dbReference type="InterPro" id="IPR032675">
    <property type="entry name" value="LRR_dom_sf"/>
</dbReference>
<evidence type="ECO:0000256" key="7">
    <source>
        <dbReference type="ARBA" id="ARBA00023136"/>
    </source>
</evidence>
<evidence type="ECO:0000256" key="10">
    <source>
        <dbReference type="SAM" id="Phobius"/>
    </source>
</evidence>